<comment type="caution">
    <text evidence="2">The sequence shown here is derived from an EMBL/GenBank/DDBJ whole genome shotgun (WGS) entry which is preliminary data.</text>
</comment>
<reference evidence="2 3" key="1">
    <citation type="submission" date="2019-07" db="EMBL/GenBank/DDBJ databases">
        <title>De Novo Assembly of kiwifruit Actinidia rufa.</title>
        <authorList>
            <person name="Sugita-Konishi S."/>
            <person name="Sato K."/>
            <person name="Mori E."/>
            <person name="Abe Y."/>
            <person name="Kisaki G."/>
            <person name="Hamano K."/>
            <person name="Suezawa K."/>
            <person name="Otani M."/>
            <person name="Fukuda T."/>
            <person name="Manabe T."/>
            <person name="Gomi K."/>
            <person name="Tabuchi M."/>
            <person name="Akimitsu K."/>
            <person name="Kataoka I."/>
        </authorList>
    </citation>
    <scope>NUCLEOTIDE SEQUENCE [LARGE SCALE GENOMIC DNA]</scope>
    <source>
        <strain evidence="3">cv. Fuchu</strain>
    </source>
</reference>
<feature type="compositionally biased region" description="Acidic residues" evidence="1">
    <location>
        <begin position="44"/>
        <end position="54"/>
    </location>
</feature>
<evidence type="ECO:0000313" key="2">
    <source>
        <dbReference type="EMBL" id="GFY95085.1"/>
    </source>
</evidence>
<keyword evidence="3" id="KW-1185">Reference proteome</keyword>
<feature type="region of interest" description="Disordered" evidence="1">
    <location>
        <begin position="1"/>
        <end position="98"/>
    </location>
</feature>
<feature type="compositionally biased region" description="Basic and acidic residues" evidence="1">
    <location>
        <begin position="31"/>
        <end position="43"/>
    </location>
</feature>
<name>A0A7J0F8S4_9ERIC</name>
<sequence length="134" mass="14112">MNKTSTGVDEHFGEGGEKSARGRRRHLRRVNRSDYEGEAHADAGDEAADHEEDVIVGGEAHEEGSGKEDGGGEDDCVAVADPVGGASSGGGADEGVDVEDPHQDLQLHVRYLQIFLDVQPGSAHHPDVCPMSSL</sequence>
<evidence type="ECO:0000313" key="3">
    <source>
        <dbReference type="Proteomes" id="UP000585474"/>
    </source>
</evidence>
<accession>A0A7J0F8S4</accession>
<evidence type="ECO:0000256" key="1">
    <source>
        <dbReference type="SAM" id="MobiDB-lite"/>
    </source>
</evidence>
<dbReference type="EMBL" id="BJWL01000010">
    <property type="protein sequence ID" value="GFY95085.1"/>
    <property type="molecule type" value="Genomic_DNA"/>
</dbReference>
<proteinExistence type="predicted"/>
<dbReference type="AlphaFoldDB" id="A0A7J0F8S4"/>
<feature type="compositionally biased region" description="Basic and acidic residues" evidence="1">
    <location>
        <begin position="59"/>
        <end position="70"/>
    </location>
</feature>
<gene>
    <name evidence="2" type="ORF">Acr_10g0004700</name>
</gene>
<organism evidence="2 3">
    <name type="scientific">Actinidia rufa</name>
    <dbReference type="NCBI Taxonomy" id="165716"/>
    <lineage>
        <taxon>Eukaryota</taxon>
        <taxon>Viridiplantae</taxon>
        <taxon>Streptophyta</taxon>
        <taxon>Embryophyta</taxon>
        <taxon>Tracheophyta</taxon>
        <taxon>Spermatophyta</taxon>
        <taxon>Magnoliopsida</taxon>
        <taxon>eudicotyledons</taxon>
        <taxon>Gunneridae</taxon>
        <taxon>Pentapetalae</taxon>
        <taxon>asterids</taxon>
        <taxon>Ericales</taxon>
        <taxon>Actinidiaceae</taxon>
        <taxon>Actinidia</taxon>
    </lineage>
</organism>
<dbReference type="Proteomes" id="UP000585474">
    <property type="component" value="Unassembled WGS sequence"/>
</dbReference>
<feature type="compositionally biased region" description="Basic and acidic residues" evidence="1">
    <location>
        <begin position="8"/>
        <end position="20"/>
    </location>
</feature>
<feature type="compositionally biased region" description="Basic residues" evidence="1">
    <location>
        <begin position="21"/>
        <end position="30"/>
    </location>
</feature>
<protein>
    <submittedName>
        <fullName evidence="2">Polyol/monosaccharide transporter 5</fullName>
    </submittedName>
</protein>